<comment type="caution">
    <text evidence="1">The sequence shown here is derived from an EMBL/GenBank/DDBJ whole genome shotgun (WGS) entry which is preliminary data.</text>
</comment>
<gene>
    <name evidence="1" type="ORF">PoB_004414800</name>
</gene>
<evidence type="ECO:0000313" key="1">
    <source>
        <dbReference type="EMBL" id="GFO17643.1"/>
    </source>
</evidence>
<protein>
    <submittedName>
        <fullName evidence="1">Uncharacterized protein</fullName>
    </submittedName>
</protein>
<evidence type="ECO:0000313" key="2">
    <source>
        <dbReference type="Proteomes" id="UP000735302"/>
    </source>
</evidence>
<dbReference type="EMBL" id="BLXT01004852">
    <property type="protein sequence ID" value="GFO17643.1"/>
    <property type="molecule type" value="Genomic_DNA"/>
</dbReference>
<accession>A0AAV4BEN7</accession>
<sequence length="153" mass="18201">MAVIMRCCNICQNFCYLRATSSLEYSRWRREEDRRKRNRQHTKASRTFGRTQALAHDYGQMEQTGEQLIKVVPCRLLIVRVQVKANWIWHGFSNHSNFFLGAHWVEERLAEEKRIDNTHKQAETFGRTQGLAHDWDKWSRLKNSSSRLCLADF</sequence>
<dbReference type="Proteomes" id="UP000735302">
    <property type="component" value="Unassembled WGS sequence"/>
</dbReference>
<dbReference type="AlphaFoldDB" id="A0AAV4BEN7"/>
<name>A0AAV4BEN7_9GAST</name>
<reference evidence="1 2" key="1">
    <citation type="journal article" date="2021" name="Elife">
        <title>Chloroplast acquisition without the gene transfer in kleptoplastic sea slugs, Plakobranchus ocellatus.</title>
        <authorList>
            <person name="Maeda T."/>
            <person name="Takahashi S."/>
            <person name="Yoshida T."/>
            <person name="Shimamura S."/>
            <person name="Takaki Y."/>
            <person name="Nagai Y."/>
            <person name="Toyoda A."/>
            <person name="Suzuki Y."/>
            <person name="Arimoto A."/>
            <person name="Ishii H."/>
            <person name="Satoh N."/>
            <person name="Nishiyama T."/>
            <person name="Hasebe M."/>
            <person name="Maruyama T."/>
            <person name="Minagawa J."/>
            <person name="Obokata J."/>
            <person name="Shigenobu S."/>
        </authorList>
    </citation>
    <scope>NUCLEOTIDE SEQUENCE [LARGE SCALE GENOMIC DNA]</scope>
</reference>
<proteinExistence type="predicted"/>
<organism evidence="1 2">
    <name type="scientific">Plakobranchus ocellatus</name>
    <dbReference type="NCBI Taxonomy" id="259542"/>
    <lineage>
        <taxon>Eukaryota</taxon>
        <taxon>Metazoa</taxon>
        <taxon>Spiralia</taxon>
        <taxon>Lophotrochozoa</taxon>
        <taxon>Mollusca</taxon>
        <taxon>Gastropoda</taxon>
        <taxon>Heterobranchia</taxon>
        <taxon>Euthyneura</taxon>
        <taxon>Panpulmonata</taxon>
        <taxon>Sacoglossa</taxon>
        <taxon>Placobranchoidea</taxon>
        <taxon>Plakobranchidae</taxon>
        <taxon>Plakobranchus</taxon>
    </lineage>
</organism>
<keyword evidence="2" id="KW-1185">Reference proteome</keyword>